<reference evidence="3" key="3">
    <citation type="submission" date="2020-12" db="UniProtKB">
        <authorList>
            <consortium name="EnsemblPlants"/>
        </authorList>
    </citation>
    <scope>IDENTIFICATION</scope>
</reference>
<evidence type="ECO:0000313" key="3">
    <source>
        <dbReference type="EnsemblPlants" id="Pp3c8_18910V3.1"/>
    </source>
</evidence>
<name>A0A2K1K7X8_PHYPA</name>
<dbReference type="SUPFAM" id="SSF48150">
    <property type="entry name" value="DNA-glycosylase"/>
    <property type="match status" value="1"/>
</dbReference>
<dbReference type="PaxDb" id="3218-PP1S122_147V6.1"/>
<dbReference type="GO" id="GO:0006281">
    <property type="term" value="P:DNA repair"/>
    <property type="evidence" value="ECO:0007669"/>
    <property type="project" value="InterPro"/>
</dbReference>
<feature type="region of interest" description="Disordered" evidence="1">
    <location>
        <begin position="147"/>
        <end position="245"/>
    </location>
</feature>
<reference evidence="2 4" key="2">
    <citation type="journal article" date="2018" name="Plant J.">
        <title>The Physcomitrella patens chromosome-scale assembly reveals moss genome structure and evolution.</title>
        <authorList>
            <person name="Lang D."/>
            <person name="Ullrich K.K."/>
            <person name="Murat F."/>
            <person name="Fuchs J."/>
            <person name="Jenkins J."/>
            <person name="Haas F.B."/>
            <person name="Piednoel M."/>
            <person name="Gundlach H."/>
            <person name="Van Bel M."/>
            <person name="Meyberg R."/>
            <person name="Vives C."/>
            <person name="Morata J."/>
            <person name="Symeonidi A."/>
            <person name="Hiss M."/>
            <person name="Muchero W."/>
            <person name="Kamisugi Y."/>
            <person name="Saleh O."/>
            <person name="Blanc G."/>
            <person name="Decker E.L."/>
            <person name="van Gessel N."/>
            <person name="Grimwood J."/>
            <person name="Hayes R.D."/>
            <person name="Graham S.W."/>
            <person name="Gunter L.E."/>
            <person name="McDaniel S.F."/>
            <person name="Hoernstein S.N.W."/>
            <person name="Larsson A."/>
            <person name="Li F.W."/>
            <person name="Perroud P.F."/>
            <person name="Phillips J."/>
            <person name="Ranjan P."/>
            <person name="Rokshar D.S."/>
            <person name="Rothfels C.J."/>
            <person name="Schneider L."/>
            <person name="Shu S."/>
            <person name="Stevenson D.W."/>
            <person name="Thummler F."/>
            <person name="Tillich M."/>
            <person name="Villarreal Aguilar J.C."/>
            <person name="Widiez T."/>
            <person name="Wong G.K."/>
            <person name="Wymore A."/>
            <person name="Zhang Y."/>
            <person name="Zimmer A.D."/>
            <person name="Quatrano R.S."/>
            <person name="Mayer K.F.X."/>
            <person name="Goodstein D."/>
            <person name="Casacuberta J.M."/>
            <person name="Vandepoele K."/>
            <person name="Reski R."/>
            <person name="Cuming A.C."/>
            <person name="Tuskan G.A."/>
            <person name="Maumus F."/>
            <person name="Salse J."/>
            <person name="Schmutz J."/>
            <person name="Rensing S.A."/>
        </authorList>
    </citation>
    <scope>NUCLEOTIDE SEQUENCE [LARGE SCALE GENOMIC DNA]</scope>
    <source>
        <strain evidence="3 4">cv. Gransden 2004</strain>
    </source>
</reference>
<evidence type="ECO:0000313" key="4">
    <source>
        <dbReference type="Proteomes" id="UP000006727"/>
    </source>
</evidence>
<evidence type="ECO:0000256" key="1">
    <source>
        <dbReference type="SAM" id="MobiDB-lite"/>
    </source>
</evidence>
<dbReference type="Gramene" id="Pp3c8_18910V3.1">
    <property type="protein sequence ID" value="Pp3c8_18910V3.1"/>
    <property type="gene ID" value="Pp3c8_18910"/>
</dbReference>
<organism evidence="2">
    <name type="scientific">Physcomitrium patens</name>
    <name type="common">Spreading-leaved earth moss</name>
    <name type="synonym">Physcomitrella patens</name>
    <dbReference type="NCBI Taxonomy" id="3218"/>
    <lineage>
        <taxon>Eukaryota</taxon>
        <taxon>Viridiplantae</taxon>
        <taxon>Streptophyta</taxon>
        <taxon>Embryophyta</taxon>
        <taxon>Bryophyta</taxon>
        <taxon>Bryophytina</taxon>
        <taxon>Bryopsida</taxon>
        <taxon>Funariidae</taxon>
        <taxon>Funariales</taxon>
        <taxon>Funariaceae</taxon>
        <taxon>Physcomitrium</taxon>
    </lineage>
</organism>
<dbReference type="InterPro" id="IPR011257">
    <property type="entry name" value="DNA_glycosylase"/>
</dbReference>
<reference evidence="2 4" key="1">
    <citation type="journal article" date="2008" name="Science">
        <title>The Physcomitrella genome reveals evolutionary insights into the conquest of land by plants.</title>
        <authorList>
            <person name="Rensing S."/>
            <person name="Lang D."/>
            <person name="Zimmer A."/>
            <person name="Terry A."/>
            <person name="Salamov A."/>
            <person name="Shapiro H."/>
            <person name="Nishiyama T."/>
            <person name="Perroud P.-F."/>
            <person name="Lindquist E."/>
            <person name="Kamisugi Y."/>
            <person name="Tanahashi T."/>
            <person name="Sakakibara K."/>
            <person name="Fujita T."/>
            <person name="Oishi K."/>
            <person name="Shin-I T."/>
            <person name="Kuroki Y."/>
            <person name="Toyoda A."/>
            <person name="Suzuki Y."/>
            <person name="Hashimoto A."/>
            <person name="Yamaguchi K."/>
            <person name="Sugano A."/>
            <person name="Kohara Y."/>
            <person name="Fujiyama A."/>
            <person name="Anterola A."/>
            <person name="Aoki S."/>
            <person name="Ashton N."/>
            <person name="Barbazuk W.B."/>
            <person name="Barker E."/>
            <person name="Bennetzen J."/>
            <person name="Bezanilla M."/>
            <person name="Blankenship R."/>
            <person name="Cho S.H."/>
            <person name="Dutcher S."/>
            <person name="Estelle M."/>
            <person name="Fawcett J.A."/>
            <person name="Gundlach H."/>
            <person name="Hanada K."/>
            <person name="Heyl A."/>
            <person name="Hicks K.A."/>
            <person name="Hugh J."/>
            <person name="Lohr M."/>
            <person name="Mayer K."/>
            <person name="Melkozernov A."/>
            <person name="Murata T."/>
            <person name="Nelson D."/>
            <person name="Pils B."/>
            <person name="Prigge M."/>
            <person name="Reiss B."/>
            <person name="Renner T."/>
            <person name="Rombauts S."/>
            <person name="Rushton P."/>
            <person name="Sanderfoot A."/>
            <person name="Schween G."/>
            <person name="Shiu S.-H."/>
            <person name="Stueber K."/>
            <person name="Theodoulou F.L."/>
            <person name="Tu H."/>
            <person name="Van de Peer Y."/>
            <person name="Verrier P.J."/>
            <person name="Waters E."/>
            <person name="Wood A."/>
            <person name="Yang L."/>
            <person name="Cove D."/>
            <person name="Cuming A."/>
            <person name="Hasebe M."/>
            <person name="Lucas S."/>
            <person name="Mishler D.B."/>
            <person name="Reski R."/>
            <person name="Grigoriev I."/>
            <person name="Quatrano R.S."/>
            <person name="Boore J.L."/>
        </authorList>
    </citation>
    <scope>NUCLEOTIDE SEQUENCE [LARGE SCALE GENOMIC DNA]</scope>
    <source>
        <strain evidence="3 4">cv. Gransden 2004</strain>
    </source>
</reference>
<gene>
    <name evidence="2" type="ORF">PHYPA_011776</name>
</gene>
<dbReference type="Proteomes" id="UP000006727">
    <property type="component" value="Chromosome 8"/>
</dbReference>
<evidence type="ECO:0000313" key="2">
    <source>
        <dbReference type="EMBL" id="PNR49880.1"/>
    </source>
</evidence>
<dbReference type="EnsemblPlants" id="Pp3c8_18910V3.2">
    <property type="protein sequence ID" value="Pp3c8_18910V3.2"/>
    <property type="gene ID" value="Pp3c8_18910"/>
</dbReference>
<dbReference type="InParanoid" id="A0A2K1K7X8"/>
<dbReference type="Gramene" id="Pp3c8_18910V3.2">
    <property type="protein sequence ID" value="Pp3c8_18910V3.2"/>
    <property type="gene ID" value="Pp3c8_18910"/>
</dbReference>
<dbReference type="GO" id="GO:0003824">
    <property type="term" value="F:catalytic activity"/>
    <property type="evidence" value="ECO:0007669"/>
    <property type="project" value="InterPro"/>
</dbReference>
<dbReference type="EMBL" id="ABEU02000008">
    <property type="protein sequence ID" value="PNR49880.1"/>
    <property type="molecule type" value="Genomic_DNA"/>
</dbReference>
<feature type="compositionally biased region" description="Basic and acidic residues" evidence="1">
    <location>
        <begin position="184"/>
        <end position="202"/>
    </location>
</feature>
<dbReference type="EnsemblPlants" id="Pp3c8_18910V3.1">
    <property type="protein sequence ID" value="Pp3c8_18910V3.1"/>
    <property type="gene ID" value="Pp3c8_18910"/>
</dbReference>
<feature type="compositionally biased region" description="Basic and acidic residues" evidence="1">
    <location>
        <begin position="161"/>
        <end position="176"/>
    </location>
</feature>
<keyword evidence="4" id="KW-1185">Reference proteome</keyword>
<proteinExistence type="predicted"/>
<sequence length="491" mass="55248">MPNHNTLEKRHSTAAWMDEKDHSSKIPRDAHATSAIEVRAWSRVQNYCFLGIAPRSIRLGVCSQQQQQLKESVVELLGLLFARCFGGDKLVRLVTSTTMNDLRLHKGVVPRHEKFKEARRVAQTTRQRAARSGLLQNLRNFLTSDSFMYGPLLESPPPTVLRRDDSEPHTPEREHEDGDFDGGSTRDDANGTERGESPKEHDNDPEETPIKFQESRTTRTTLSVTRGTPRSGRTVVPPADGSRTLKSTVPVSMSTTTTFLKMQVRGSEGSLLFDDGDQGTSSMTSSYDDDFTLLDSEIARKVVHMLLSKVGGRYSKELGVNVDAGEEEVEKWFLAVALFHRHLTFDVLKKTFQKLIGAGIVSVRGMLHMEEEDIADILETAGYTTYKHRAASRIRRLALQLEAEHKGKVSTLKHIQDSHEVCRHISNLHGLSTHTCNIFLRELRGVWPGAATDYDRRTKRAAMHLRIAEFDKSEESNMLKERTHLVVANGQ</sequence>
<dbReference type="AlphaFoldDB" id="A0A2K1K7X8"/>
<feature type="compositionally biased region" description="Low complexity" evidence="1">
    <location>
        <begin position="218"/>
        <end position="228"/>
    </location>
</feature>
<feature type="region of interest" description="Disordered" evidence="1">
    <location>
        <begin position="1"/>
        <end position="29"/>
    </location>
</feature>
<protein>
    <submittedName>
        <fullName evidence="2 3">Uncharacterized protein</fullName>
    </submittedName>
</protein>
<accession>A0A2K1K7X8</accession>